<dbReference type="InterPro" id="IPR029058">
    <property type="entry name" value="AB_hydrolase_fold"/>
</dbReference>
<evidence type="ECO:0000256" key="1">
    <source>
        <dbReference type="ARBA" id="ARBA00022801"/>
    </source>
</evidence>
<feature type="domain" description="AB hydrolase-1" evidence="3">
    <location>
        <begin position="23"/>
        <end position="262"/>
    </location>
</feature>
<reference evidence="4 5" key="1">
    <citation type="submission" date="2023-07" db="EMBL/GenBank/DDBJ databases">
        <title>Sequencing the genomes of 1000 actinobacteria strains.</title>
        <authorList>
            <person name="Klenk H.-P."/>
        </authorList>
    </citation>
    <scope>NUCLEOTIDE SEQUENCE [LARGE SCALE GENOMIC DNA]</scope>
    <source>
        <strain evidence="4 5">DSM 44388</strain>
    </source>
</reference>
<evidence type="ECO:0000256" key="2">
    <source>
        <dbReference type="SAM" id="MobiDB-lite"/>
    </source>
</evidence>
<keyword evidence="1" id="KW-0378">Hydrolase</keyword>
<protein>
    <submittedName>
        <fullName evidence="4">Pimeloyl-ACP methyl ester carboxylesterase</fullName>
    </submittedName>
</protein>
<keyword evidence="5" id="KW-1185">Reference proteome</keyword>
<dbReference type="Pfam" id="PF00561">
    <property type="entry name" value="Abhydrolase_1"/>
    <property type="match status" value="1"/>
</dbReference>
<gene>
    <name evidence="4" type="ORF">J2S57_004110</name>
</gene>
<dbReference type="PRINTS" id="PR00412">
    <property type="entry name" value="EPOXHYDRLASE"/>
</dbReference>
<name>A0ABT9P729_9ACTN</name>
<accession>A0ABT9P729</accession>
<comment type="caution">
    <text evidence="4">The sequence shown here is derived from an EMBL/GenBank/DDBJ whole genome shotgun (WGS) entry which is preliminary data.</text>
</comment>
<sequence>MRRYTRTGLSFDVRDSGPDNGIPVILLHGFPQTSTCWAKVEPLLHSHGIRTIAPDQRGYSPGARPLQRKRYATAELMDDVVALLESVGHRTAHLVGHDWGGALAWSLAGRHADRFRSVTVLSTPHPAAMSKAWTSSSQALKSWYMGAFQIPYGPEALLRSDRFQQELMRSGLPEPLARRDARRLRQPNAATGALNWYRGIPYSGGTPAGVAKLPVTYVWGAQDPFLGRAAAEASAQHIDANYRNDYRFVELDAGHWLPETNPDQVAQAIVGRVQGTEGSGRTRRPVPHTHDD</sequence>
<dbReference type="Gene3D" id="3.40.50.1820">
    <property type="entry name" value="alpha/beta hydrolase"/>
    <property type="match status" value="1"/>
</dbReference>
<dbReference type="PRINTS" id="PR00111">
    <property type="entry name" value="ABHYDROLASE"/>
</dbReference>
<dbReference type="InterPro" id="IPR000639">
    <property type="entry name" value="Epox_hydrolase-like"/>
</dbReference>
<dbReference type="InterPro" id="IPR000073">
    <property type="entry name" value="AB_hydrolase_1"/>
</dbReference>
<proteinExistence type="predicted"/>
<evidence type="ECO:0000313" key="5">
    <source>
        <dbReference type="Proteomes" id="UP001235712"/>
    </source>
</evidence>
<feature type="region of interest" description="Disordered" evidence="2">
    <location>
        <begin position="273"/>
        <end position="292"/>
    </location>
</feature>
<dbReference type="SUPFAM" id="SSF53474">
    <property type="entry name" value="alpha/beta-Hydrolases"/>
    <property type="match status" value="1"/>
</dbReference>
<organism evidence="4 5">
    <name type="scientific">Kineosporia succinea</name>
    <dbReference type="NCBI Taxonomy" id="84632"/>
    <lineage>
        <taxon>Bacteria</taxon>
        <taxon>Bacillati</taxon>
        <taxon>Actinomycetota</taxon>
        <taxon>Actinomycetes</taxon>
        <taxon>Kineosporiales</taxon>
        <taxon>Kineosporiaceae</taxon>
        <taxon>Kineosporia</taxon>
    </lineage>
</organism>
<dbReference type="RefSeq" id="WP_307245465.1">
    <property type="nucleotide sequence ID" value="NZ_JAUSQZ010000001.1"/>
</dbReference>
<dbReference type="EMBL" id="JAUSQZ010000001">
    <property type="protein sequence ID" value="MDP9828361.1"/>
    <property type="molecule type" value="Genomic_DNA"/>
</dbReference>
<dbReference type="PANTHER" id="PTHR43329">
    <property type="entry name" value="EPOXIDE HYDROLASE"/>
    <property type="match status" value="1"/>
</dbReference>
<feature type="compositionally biased region" description="Basic residues" evidence="2">
    <location>
        <begin position="281"/>
        <end position="292"/>
    </location>
</feature>
<evidence type="ECO:0000313" key="4">
    <source>
        <dbReference type="EMBL" id="MDP9828361.1"/>
    </source>
</evidence>
<dbReference type="Proteomes" id="UP001235712">
    <property type="component" value="Unassembled WGS sequence"/>
</dbReference>
<evidence type="ECO:0000259" key="3">
    <source>
        <dbReference type="Pfam" id="PF00561"/>
    </source>
</evidence>